<dbReference type="Proteomes" id="UP000593562">
    <property type="component" value="Unassembled WGS sequence"/>
</dbReference>
<gene>
    <name evidence="3" type="ORF">HS088_TW11G00560</name>
</gene>
<evidence type="ECO:0000313" key="4">
    <source>
        <dbReference type="Proteomes" id="UP000593562"/>
    </source>
</evidence>
<proteinExistence type="predicted"/>
<name>A0A7J7D2C9_TRIWF</name>
<protein>
    <submittedName>
        <fullName evidence="3">Uncharacterized protein</fullName>
    </submittedName>
</protein>
<comment type="caution">
    <text evidence="3">The sequence shown here is derived from an EMBL/GenBank/DDBJ whole genome shotgun (WGS) entry which is preliminary data.</text>
</comment>
<dbReference type="AlphaFoldDB" id="A0A7J7D2C9"/>
<sequence length="179" mass="20734">MEIIMSYDEWVTLDGSLFEKSGQKLADAVRQCQASEKAVTHLEMELAKTKKEAASEDELNRLEDLKKIISAEEKEIDRLIQGSKEFKEKASELQSKTENAGGESLKKQKSKVTKFQSDIDKNGTEINRHKVQVETGQKMIKKLTKEIEEYKKEKERVIEEKDKMRGVFKEMEEKAYQIQ</sequence>
<evidence type="ECO:0000256" key="1">
    <source>
        <dbReference type="SAM" id="Coils"/>
    </source>
</evidence>
<reference evidence="3 4" key="1">
    <citation type="journal article" date="2020" name="Nat. Commun.">
        <title>Genome of Tripterygium wilfordii and identification of cytochrome P450 involved in triptolide biosynthesis.</title>
        <authorList>
            <person name="Tu L."/>
            <person name="Su P."/>
            <person name="Zhang Z."/>
            <person name="Gao L."/>
            <person name="Wang J."/>
            <person name="Hu T."/>
            <person name="Zhou J."/>
            <person name="Zhang Y."/>
            <person name="Zhao Y."/>
            <person name="Liu Y."/>
            <person name="Song Y."/>
            <person name="Tong Y."/>
            <person name="Lu Y."/>
            <person name="Yang J."/>
            <person name="Xu C."/>
            <person name="Jia M."/>
            <person name="Peters R.J."/>
            <person name="Huang L."/>
            <person name="Gao W."/>
        </authorList>
    </citation>
    <scope>NUCLEOTIDE SEQUENCE [LARGE SCALE GENOMIC DNA]</scope>
    <source>
        <strain evidence="4">cv. XIE 37</strain>
        <tissue evidence="3">Leaf</tissue>
    </source>
</reference>
<keyword evidence="4" id="KW-1185">Reference proteome</keyword>
<dbReference type="EMBL" id="JAAARO010000011">
    <property type="protein sequence ID" value="KAF5740490.1"/>
    <property type="molecule type" value="Genomic_DNA"/>
</dbReference>
<feature type="coiled-coil region" evidence="1">
    <location>
        <begin position="133"/>
        <end position="174"/>
    </location>
</feature>
<dbReference type="InParanoid" id="A0A7J7D2C9"/>
<evidence type="ECO:0000256" key="2">
    <source>
        <dbReference type="SAM" id="MobiDB-lite"/>
    </source>
</evidence>
<keyword evidence="1" id="KW-0175">Coiled coil</keyword>
<evidence type="ECO:0000313" key="3">
    <source>
        <dbReference type="EMBL" id="KAF5740490.1"/>
    </source>
</evidence>
<accession>A0A7J7D2C9</accession>
<organism evidence="3 4">
    <name type="scientific">Tripterygium wilfordii</name>
    <name type="common">Thunder God vine</name>
    <dbReference type="NCBI Taxonomy" id="458696"/>
    <lineage>
        <taxon>Eukaryota</taxon>
        <taxon>Viridiplantae</taxon>
        <taxon>Streptophyta</taxon>
        <taxon>Embryophyta</taxon>
        <taxon>Tracheophyta</taxon>
        <taxon>Spermatophyta</taxon>
        <taxon>Magnoliopsida</taxon>
        <taxon>eudicotyledons</taxon>
        <taxon>Gunneridae</taxon>
        <taxon>Pentapetalae</taxon>
        <taxon>rosids</taxon>
        <taxon>fabids</taxon>
        <taxon>Celastrales</taxon>
        <taxon>Celastraceae</taxon>
        <taxon>Tripterygium</taxon>
    </lineage>
</organism>
<feature type="region of interest" description="Disordered" evidence="2">
    <location>
        <begin position="90"/>
        <end position="129"/>
    </location>
</feature>
<feature type="compositionally biased region" description="Basic and acidic residues" evidence="2">
    <location>
        <begin position="117"/>
        <end position="129"/>
    </location>
</feature>